<feature type="domain" description="ABC transmembrane type-1" evidence="9">
    <location>
        <begin position="43"/>
        <end position="327"/>
    </location>
</feature>
<dbReference type="SMART" id="SM00382">
    <property type="entry name" value="AAA"/>
    <property type="match status" value="1"/>
</dbReference>
<protein>
    <submittedName>
        <fullName evidence="10">ABC transporter ATP-binding protein</fullName>
    </submittedName>
</protein>
<evidence type="ECO:0000256" key="4">
    <source>
        <dbReference type="ARBA" id="ARBA00022840"/>
    </source>
</evidence>
<dbReference type="PANTHER" id="PTHR24221:SF654">
    <property type="entry name" value="ATP-BINDING CASSETTE SUB-FAMILY B MEMBER 6"/>
    <property type="match status" value="1"/>
</dbReference>
<proteinExistence type="predicted"/>
<evidence type="ECO:0000256" key="6">
    <source>
        <dbReference type="ARBA" id="ARBA00023136"/>
    </source>
</evidence>
<dbReference type="PROSITE" id="PS50929">
    <property type="entry name" value="ABC_TM1F"/>
    <property type="match status" value="1"/>
</dbReference>
<keyword evidence="2 7" id="KW-0812">Transmembrane</keyword>
<dbReference type="PANTHER" id="PTHR24221">
    <property type="entry name" value="ATP-BINDING CASSETTE SUB-FAMILY B"/>
    <property type="match status" value="1"/>
</dbReference>
<feature type="domain" description="ABC transporter" evidence="8">
    <location>
        <begin position="362"/>
        <end position="598"/>
    </location>
</feature>
<keyword evidence="11" id="KW-1185">Reference proteome</keyword>
<dbReference type="RefSeq" id="WP_344737753.1">
    <property type="nucleotide sequence ID" value="NZ_BAAAYU010000005.1"/>
</dbReference>
<dbReference type="SUPFAM" id="SSF52540">
    <property type="entry name" value="P-loop containing nucleoside triphosphate hydrolases"/>
    <property type="match status" value="1"/>
</dbReference>
<dbReference type="Pfam" id="PF00005">
    <property type="entry name" value="ABC_tran"/>
    <property type="match status" value="1"/>
</dbReference>
<feature type="transmembrane region" description="Helical" evidence="7">
    <location>
        <begin position="153"/>
        <end position="177"/>
    </location>
</feature>
<evidence type="ECO:0000256" key="5">
    <source>
        <dbReference type="ARBA" id="ARBA00022989"/>
    </source>
</evidence>
<keyword evidence="6 7" id="KW-0472">Membrane</keyword>
<feature type="transmembrane region" description="Helical" evidence="7">
    <location>
        <begin position="271"/>
        <end position="291"/>
    </location>
</feature>
<keyword evidence="5 7" id="KW-1133">Transmembrane helix</keyword>
<dbReference type="GO" id="GO:0005524">
    <property type="term" value="F:ATP binding"/>
    <property type="evidence" value="ECO:0007669"/>
    <property type="project" value="UniProtKB-KW"/>
</dbReference>
<dbReference type="InterPro" id="IPR027417">
    <property type="entry name" value="P-loop_NTPase"/>
</dbReference>
<evidence type="ECO:0000259" key="9">
    <source>
        <dbReference type="PROSITE" id="PS50929"/>
    </source>
</evidence>
<dbReference type="InterPro" id="IPR039421">
    <property type="entry name" value="Type_1_exporter"/>
</dbReference>
<keyword evidence="3" id="KW-0547">Nucleotide-binding</keyword>
<accession>A0ABP7AMB2</accession>
<evidence type="ECO:0000256" key="7">
    <source>
        <dbReference type="SAM" id="Phobius"/>
    </source>
</evidence>
<evidence type="ECO:0000313" key="10">
    <source>
        <dbReference type="EMBL" id="GAA3635358.1"/>
    </source>
</evidence>
<feature type="transmembrane region" description="Helical" evidence="7">
    <location>
        <begin position="84"/>
        <end position="107"/>
    </location>
</feature>
<dbReference type="Gene3D" id="3.40.50.300">
    <property type="entry name" value="P-loop containing nucleotide triphosphate hydrolases"/>
    <property type="match status" value="1"/>
</dbReference>
<dbReference type="Proteomes" id="UP001501697">
    <property type="component" value="Unassembled WGS sequence"/>
</dbReference>
<dbReference type="PROSITE" id="PS50893">
    <property type="entry name" value="ABC_TRANSPORTER_2"/>
    <property type="match status" value="1"/>
</dbReference>
<sequence>MSDARERSLGDQLPRLLRMAGARPARWIASVIVVSLVLTTLDTLGVAAMIPLTQLISGTATDTGALGAIAEITGISEPSELVPIVAAAIAGLFIFKSVASIVFRWWLLGRTSRISALVATDLMRRYMLSPYVAHRGRHLAEVYRNINESTAQAASVLQATITVLTDAMLLIAIIAVLAITAPWITLLVVFVFGLLLLGIQLGLRRRQARLGEEIADAGLAAWSFLMPGLDGFRETRLSSSAGSFIDGYRAAKLRGAMAGRQLALVSEAPRYALEIGFVLAIAGISVVLFATGTPAEALTVLGVFGAASLRALPTLNRVASSLATIRSGQVGLRIVLRAGAELDGQGRHEEAPRSDEPFEGDISFIDVGFRYPDADEDVLRGITLTIPRNRTVAFVGSSGAGKSTLLDLLLGLLEPTHGRIECGGRSILDDRARWYADLGVVPQDVFLVNDTLRANVAFGVPSEAVDADRVSEVVAMARLEGLVAELPRGLDTMVGERGVRLSGGQRQRLGLARALYRRPSVLVLDEATSSLDNVTEFEITDTLKRLEGTMTIVIVAHRLSTVRGADHLVFLDKGLIEAQGTFPELRSRSAAFNRLVELGDLS</sequence>
<evidence type="ECO:0000256" key="3">
    <source>
        <dbReference type="ARBA" id="ARBA00022741"/>
    </source>
</evidence>
<comment type="subcellular location">
    <subcellularLocation>
        <location evidence="1">Cell membrane</location>
        <topology evidence="1">Multi-pass membrane protein</topology>
    </subcellularLocation>
</comment>
<dbReference type="Gene3D" id="1.20.1560.10">
    <property type="entry name" value="ABC transporter type 1, transmembrane domain"/>
    <property type="match status" value="1"/>
</dbReference>
<name>A0ABP7AMB2_9MICO</name>
<evidence type="ECO:0000313" key="11">
    <source>
        <dbReference type="Proteomes" id="UP001501697"/>
    </source>
</evidence>
<keyword evidence="4 10" id="KW-0067">ATP-binding</keyword>
<dbReference type="InterPro" id="IPR003439">
    <property type="entry name" value="ABC_transporter-like_ATP-bd"/>
</dbReference>
<feature type="transmembrane region" description="Helical" evidence="7">
    <location>
        <begin position="27"/>
        <end position="50"/>
    </location>
</feature>
<reference evidence="11" key="1">
    <citation type="journal article" date="2019" name="Int. J. Syst. Evol. Microbiol.">
        <title>The Global Catalogue of Microorganisms (GCM) 10K type strain sequencing project: providing services to taxonomists for standard genome sequencing and annotation.</title>
        <authorList>
            <consortium name="The Broad Institute Genomics Platform"/>
            <consortium name="The Broad Institute Genome Sequencing Center for Infectious Disease"/>
            <person name="Wu L."/>
            <person name="Ma J."/>
        </authorList>
    </citation>
    <scope>NUCLEOTIDE SEQUENCE [LARGE SCALE GENOMIC DNA]</scope>
    <source>
        <strain evidence="11">JCM 16544</strain>
    </source>
</reference>
<evidence type="ECO:0000256" key="1">
    <source>
        <dbReference type="ARBA" id="ARBA00004651"/>
    </source>
</evidence>
<dbReference type="SUPFAM" id="SSF90123">
    <property type="entry name" value="ABC transporter transmembrane region"/>
    <property type="match status" value="1"/>
</dbReference>
<gene>
    <name evidence="10" type="ORF">GCM10022200_18340</name>
</gene>
<evidence type="ECO:0000259" key="8">
    <source>
        <dbReference type="PROSITE" id="PS50893"/>
    </source>
</evidence>
<dbReference type="InterPro" id="IPR011527">
    <property type="entry name" value="ABC1_TM_dom"/>
</dbReference>
<evidence type="ECO:0000256" key="2">
    <source>
        <dbReference type="ARBA" id="ARBA00022692"/>
    </source>
</evidence>
<dbReference type="InterPro" id="IPR003593">
    <property type="entry name" value="AAA+_ATPase"/>
</dbReference>
<dbReference type="PROSITE" id="PS00211">
    <property type="entry name" value="ABC_TRANSPORTER_1"/>
    <property type="match status" value="1"/>
</dbReference>
<dbReference type="InterPro" id="IPR017871">
    <property type="entry name" value="ABC_transporter-like_CS"/>
</dbReference>
<feature type="transmembrane region" description="Helical" evidence="7">
    <location>
        <begin position="183"/>
        <end position="203"/>
    </location>
</feature>
<dbReference type="EMBL" id="BAAAYU010000005">
    <property type="protein sequence ID" value="GAA3635358.1"/>
    <property type="molecule type" value="Genomic_DNA"/>
</dbReference>
<comment type="caution">
    <text evidence="10">The sequence shown here is derived from an EMBL/GenBank/DDBJ whole genome shotgun (WGS) entry which is preliminary data.</text>
</comment>
<organism evidence="10 11">
    <name type="scientific">Microbacterium awajiense</name>
    <dbReference type="NCBI Taxonomy" id="415214"/>
    <lineage>
        <taxon>Bacteria</taxon>
        <taxon>Bacillati</taxon>
        <taxon>Actinomycetota</taxon>
        <taxon>Actinomycetes</taxon>
        <taxon>Micrococcales</taxon>
        <taxon>Microbacteriaceae</taxon>
        <taxon>Microbacterium</taxon>
    </lineage>
</organism>
<dbReference type="InterPro" id="IPR036640">
    <property type="entry name" value="ABC1_TM_sf"/>
</dbReference>